<accession>A0A1R1L8T5</accession>
<dbReference type="RefSeq" id="WP_076704418.1">
    <property type="nucleotide sequence ID" value="NZ_MRDE01000067.1"/>
</dbReference>
<dbReference type="AlphaFoldDB" id="A0A1R1L8T5"/>
<dbReference type="PROSITE" id="PS51186">
    <property type="entry name" value="GNAT"/>
    <property type="match status" value="1"/>
</dbReference>
<dbReference type="InterPro" id="IPR016181">
    <property type="entry name" value="Acyl_CoA_acyltransferase"/>
</dbReference>
<dbReference type="OrthoDB" id="3676098at2"/>
<dbReference type="Gene3D" id="3.40.630.30">
    <property type="match status" value="1"/>
</dbReference>
<dbReference type="STRING" id="554083.BKD30_10080"/>
<dbReference type="EMBL" id="MRDE01000067">
    <property type="protein sequence ID" value="OMH23960.1"/>
    <property type="molecule type" value="Genomic_DNA"/>
</dbReference>
<keyword evidence="3" id="KW-1185">Reference proteome</keyword>
<dbReference type="SUPFAM" id="SSF55729">
    <property type="entry name" value="Acyl-CoA N-acyltransferases (Nat)"/>
    <property type="match status" value="1"/>
</dbReference>
<proteinExistence type="predicted"/>
<sequence length="306" mass="32384">MSITYRAWAEGDDLALLQILGDASHPALAEGRALLRPASESPFVRTVVAEDDGVPVAAGVVSEASVHPERLWVYIEVARERQREGIGSTVLAMLRRQMDAAPVQRLRAKVDLDSPGAHFAAAAGFRPLQQSRVVVVHPKALPLVPLHEDGSQVIEDLATGSVELTTALWEFYRAVHQWDPPADLSVGRVNQLFLGEASGAHGAVVLREGGAIKAFAVSYAAAAPDNPALDPSADRPDDEPTDVLLGYDPTAHNPAFALGQLLALLVASYPVAVEVDESMGDLADLLAPLIAGGQAEVVQQTLIVAD</sequence>
<feature type="domain" description="N-acetyltransferase" evidence="1">
    <location>
        <begin position="3"/>
        <end position="148"/>
    </location>
</feature>
<evidence type="ECO:0000313" key="3">
    <source>
        <dbReference type="Proteomes" id="UP000187085"/>
    </source>
</evidence>
<gene>
    <name evidence="2" type="ORF">BKD30_10080</name>
</gene>
<name>A0A1R1L8T5_9MICC</name>
<dbReference type="CDD" id="cd04301">
    <property type="entry name" value="NAT_SF"/>
    <property type="match status" value="1"/>
</dbReference>
<reference evidence="2 3" key="1">
    <citation type="submission" date="2016-12" db="EMBL/GenBank/DDBJ databases">
        <title>Draft genome of Tersicoccus phoenicis 1P05MA.</title>
        <authorList>
            <person name="Nakajima Y."/>
            <person name="Yoshizawa S."/>
            <person name="Nakamura K."/>
            <person name="Ogura Y."/>
            <person name="Hayashi T."/>
            <person name="Kogure K."/>
        </authorList>
    </citation>
    <scope>NUCLEOTIDE SEQUENCE [LARGE SCALE GENOMIC DNA]</scope>
    <source>
        <strain evidence="2 3">1p05MA</strain>
    </source>
</reference>
<organism evidence="2 3">
    <name type="scientific">Tersicoccus phoenicis</name>
    <dbReference type="NCBI Taxonomy" id="554083"/>
    <lineage>
        <taxon>Bacteria</taxon>
        <taxon>Bacillati</taxon>
        <taxon>Actinomycetota</taxon>
        <taxon>Actinomycetes</taxon>
        <taxon>Micrococcales</taxon>
        <taxon>Micrococcaceae</taxon>
        <taxon>Tersicoccus</taxon>
    </lineage>
</organism>
<comment type="caution">
    <text evidence="2">The sequence shown here is derived from an EMBL/GenBank/DDBJ whole genome shotgun (WGS) entry which is preliminary data.</text>
</comment>
<dbReference type="InterPro" id="IPR000182">
    <property type="entry name" value="GNAT_dom"/>
</dbReference>
<dbReference type="Pfam" id="PF00583">
    <property type="entry name" value="Acetyltransf_1"/>
    <property type="match status" value="1"/>
</dbReference>
<protein>
    <recommendedName>
        <fullName evidence="1">N-acetyltransferase domain-containing protein</fullName>
    </recommendedName>
</protein>
<evidence type="ECO:0000259" key="1">
    <source>
        <dbReference type="PROSITE" id="PS51186"/>
    </source>
</evidence>
<dbReference type="GO" id="GO:0016747">
    <property type="term" value="F:acyltransferase activity, transferring groups other than amino-acyl groups"/>
    <property type="evidence" value="ECO:0007669"/>
    <property type="project" value="InterPro"/>
</dbReference>
<dbReference type="Proteomes" id="UP000187085">
    <property type="component" value="Unassembled WGS sequence"/>
</dbReference>
<evidence type="ECO:0000313" key="2">
    <source>
        <dbReference type="EMBL" id="OMH23960.1"/>
    </source>
</evidence>